<evidence type="ECO:0000256" key="12">
    <source>
        <dbReference type="SAM" id="Coils"/>
    </source>
</evidence>
<dbReference type="InterPro" id="IPR001660">
    <property type="entry name" value="SAM"/>
</dbReference>
<dbReference type="SMART" id="SM00228">
    <property type="entry name" value="PDZ"/>
    <property type="match status" value="1"/>
</dbReference>
<dbReference type="PROSITE" id="PS50106">
    <property type="entry name" value="PDZ"/>
    <property type="match status" value="1"/>
</dbReference>
<dbReference type="GO" id="GO:0015629">
    <property type="term" value="C:actin cytoskeleton"/>
    <property type="evidence" value="ECO:0007669"/>
    <property type="project" value="TreeGrafter"/>
</dbReference>
<evidence type="ECO:0000256" key="11">
    <source>
        <dbReference type="ARBA" id="ARBA00034103"/>
    </source>
</evidence>
<name>A0A7L4JN71_9AVES</name>
<evidence type="ECO:0000256" key="5">
    <source>
        <dbReference type="ARBA" id="ARBA00022782"/>
    </source>
</evidence>
<evidence type="ECO:0000256" key="7">
    <source>
        <dbReference type="ARBA" id="ARBA00023018"/>
    </source>
</evidence>
<organism evidence="16 17">
    <name type="scientific">Ceuthmochares aereus</name>
    <dbReference type="NCBI Taxonomy" id="1961834"/>
    <lineage>
        <taxon>Eukaryota</taxon>
        <taxon>Metazoa</taxon>
        <taxon>Chordata</taxon>
        <taxon>Craniata</taxon>
        <taxon>Vertebrata</taxon>
        <taxon>Euteleostomi</taxon>
        <taxon>Archelosauria</taxon>
        <taxon>Archosauria</taxon>
        <taxon>Dinosauria</taxon>
        <taxon>Saurischia</taxon>
        <taxon>Theropoda</taxon>
        <taxon>Coelurosauria</taxon>
        <taxon>Aves</taxon>
        <taxon>Neognathae</taxon>
        <taxon>Neoaves</taxon>
        <taxon>Otidimorphae</taxon>
        <taxon>Cuculiformes</taxon>
        <taxon>Cuculidae</taxon>
        <taxon>Ceuthmochares</taxon>
    </lineage>
</organism>
<evidence type="ECO:0000259" key="15">
    <source>
        <dbReference type="PROSITE" id="PS50106"/>
    </source>
</evidence>
<dbReference type="GO" id="GO:0019722">
    <property type="term" value="P:calcium-mediated signaling"/>
    <property type="evidence" value="ECO:0007669"/>
    <property type="project" value="TreeGrafter"/>
</dbReference>
<feature type="coiled-coil region" evidence="12">
    <location>
        <begin position="747"/>
        <end position="890"/>
    </location>
</feature>
<evidence type="ECO:0000256" key="3">
    <source>
        <dbReference type="ARBA" id="ARBA00022490"/>
    </source>
</evidence>
<dbReference type="GO" id="GO:0031175">
    <property type="term" value="P:neuron projection development"/>
    <property type="evidence" value="ECO:0007669"/>
    <property type="project" value="TreeGrafter"/>
</dbReference>
<evidence type="ECO:0000259" key="14">
    <source>
        <dbReference type="PROSITE" id="PS50105"/>
    </source>
</evidence>
<dbReference type="CDD" id="cd06790">
    <property type="entry name" value="PDZ_neurabin-like"/>
    <property type="match status" value="1"/>
</dbReference>
<dbReference type="Gene3D" id="2.30.42.10">
    <property type="match status" value="1"/>
</dbReference>
<evidence type="ECO:0000256" key="6">
    <source>
        <dbReference type="ARBA" id="ARBA00022902"/>
    </source>
</evidence>
<feature type="domain" description="PDZ" evidence="15">
    <location>
        <begin position="580"/>
        <end position="668"/>
    </location>
</feature>
<feature type="domain" description="SAM" evidence="14">
    <location>
        <begin position="1073"/>
        <end position="1113"/>
    </location>
</feature>
<sequence length="1113" mass="124859">MMKTEGKGDRSLRSASPHRNAYKSDFHAIKCSFDGVNNPENVSNKTGLHQKLGASSSGGGNDLHSRGRAATYGNRVHKIKNMFLQMGGSSSAPSSESSPPAETKLISRATAAEYGPSPGSPSYLIVQKNNLLNSSTSPCSSPVDSLSVPSAADKVIRSNDEGDLDKVALAEKFSETRKLFERNIKQRSSVDRYSPSKCERSEDKRRRSSASDCSSVVDHFSSNTEVSLPAALEKAENQGNEELKQQHLSSGSKSFLNAGPISRRLESFLGDSDTEESKEISKSDGSPNQDPLRGYHGLDSSAVAEGCSEKAVSTKVPVILRDELGEELGKGKREQLVPERSLWDMGGMPGQEAQWRSDSVFSQVSLTEGTCTELVAQDETSGHEKEGLEKNHVVQEDQLLKCQVQEEKGSDYSLKVVEEFTEGSETSWEGERNGMSVRDGSVTRVQHVLEQRGDTEEGEQVVENQSKNFSAFGIENAAFDDDRDAEPENQGPEGKEIVEGEEEEEEEEYMYDSEYEEFPGLSEEEDPKPDRKVKFSTAPIKVFSTYSNEDYDRRNEEVDPVAASAEYELEKRVEKMEVFPVEIEKGDSGLGISIIGMGVGADQGLEKLGIFVKTITDGGAAQRDGRIQVNDQIVEVDGISLVGVTQFFAATVLKNTKGTVRFLIGREKPGTQSEVARLISETLERERCLYEQHYVHDDTEQDDDYDDDDDTYGTHLHGKSVEVFDLPENEDIDLPLDMDSAQSLLKFKELQLKHAVTIAEVNQLKEKLKIVEAEKNEWKLSRAQLQQNLDESKEKMKKLETYWLEAQSLCKTVNEHLKETQEQCDALEKKYSKAKKLLKDYQQKEMEFLKKEEDHSRLLEERDQKYAEQLKIYQEKVSELESKLKVYERMPYMFGGGSLLEDSCQSLSQYNERSKIREENEKETESIEERLNSSDITCLPCFVFFFLKKYIFVADFDAFVGDTPRLDTSAHKAKAQLALKVKRQPPSRSKLKESLGAGQQTANLQVPSRIVIDDTYHSKPSCELSGLVAEPNLSGRSHTLTFSSNEVSFKALDDDFTTTGKQNQWHSRPISEWTTQQVCHWLMGMNMEQYITEFTAMNIDGQQLMQLDSEKLK</sequence>
<keyword evidence="9" id="KW-0009">Actin-binding</keyword>
<comment type="caution">
    <text evidence="16">The sequence shown here is derived from an EMBL/GenBank/DDBJ whole genome shotgun (WGS) entry which is preliminary data.</text>
</comment>
<feature type="region of interest" description="Disordered" evidence="13">
    <location>
        <begin position="190"/>
        <end position="216"/>
    </location>
</feature>
<dbReference type="SUPFAM" id="SSF50156">
    <property type="entry name" value="PDZ domain-like"/>
    <property type="match status" value="1"/>
</dbReference>
<keyword evidence="10" id="KW-0206">Cytoskeleton</keyword>
<keyword evidence="6" id="KW-0524">Neurogenesis</keyword>
<dbReference type="InterPro" id="IPR001478">
    <property type="entry name" value="PDZ"/>
</dbReference>
<keyword evidence="5" id="KW-0221">Differentiation</keyword>
<evidence type="ECO:0000313" key="17">
    <source>
        <dbReference type="Proteomes" id="UP000519239"/>
    </source>
</evidence>
<keyword evidence="4" id="KW-0597">Phosphoprotein</keyword>
<dbReference type="PROSITE" id="PS50105">
    <property type="entry name" value="SAM_DOMAIN"/>
    <property type="match status" value="1"/>
</dbReference>
<dbReference type="InterPro" id="IPR013761">
    <property type="entry name" value="SAM/pointed_sf"/>
</dbReference>
<keyword evidence="17" id="KW-1185">Reference proteome</keyword>
<feature type="region of interest" description="Disordered" evidence="13">
    <location>
        <begin position="269"/>
        <end position="299"/>
    </location>
</feature>
<feature type="region of interest" description="Disordered" evidence="13">
    <location>
        <begin position="479"/>
        <end position="510"/>
    </location>
</feature>
<keyword evidence="2" id="KW-0217">Developmental protein</keyword>
<proteinExistence type="predicted"/>
<dbReference type="Pfam" id="PF07647">
    <property type="entry name" value="SAM_2"/>
    <property type="match status" value="1"/>
</dbReference>
<dbReference type="EMBL" id="VWPQ01000660">
    <property type="protein sequence ID" value="NXY41622.1"/>
    <property type="molecule type" value="Genomic_DNA"/>
</dbReference>
<evidence type="ECO:0000256" key="9">
    <source>
        <dbReference type="ARBA" id="ARBA00023203"/>
    </source>
</evidence>
<dbReference type="InterPro" id="IPR040645">
    <property type="entry name" value="Neurabin-1/2_PDZ"/>
</dbReference>
<evidence type="ECO:0000256" key="2">
    <source>
        <dbReference type="ARBA" id="ARBA00022473"/>
    </source>
</evidence>
<evidence type="ECO:0000256" key="4">
    <source>
        <dbReference type="ARBA" id="ARBA00022553"/>
    </source>
</evidence>
<protein>
    <submittedName>
        <fullName evidence="16">NEB1 protein</fullName>
    </submittedName>
</protein>
<evidence type="ECO:0000256" key="1">
    <source>
        <dbReference type="ARBA" id="ARBA00004245"/>
    </source>
</evidence>
<feature type="compositionally biased region" description="Acidic residues" evidence="13">
    <location>
        <begin position="499"/>
        <end position="510"/>
    </location>
</feature>
<evidence type="ECO:0000256" key="8">
    <source>
        <dbReference type="ARBA" id="ARBA00023054"/>
    </source>
</evidence>
<feature type="region of interest" description="Disordered" evidence="13">
    <location>
        <begin position="42"/>
        <end position="67"/>
    </location>
</feature>
<feature type="non-terminal residue" evidence="16">
    <location>
        <position position="1"/>
    </location>
</feature>
<dbReference type="Pfam" id="PF17817">
    <property type="entry name" value="PDZ_5"/>
    <property type="match status" value="1"/>
</dbReference>
<keyword evidence="3" id="KW-0963">Cytoplasm</keyword>
<dbReference type="InterPro" id="IPR043446">
    <property type="entry name" value="Neurabin-like"/>
</dbReference>
<dbReference type="GO" id="GO:0005737">
    <property type="term" value="C:cytoplasm"/>
    <property type="evidence" value="ECO:0007669"/>
    <property type="project" value="TreeGrafter"/>
</dbReference>
<evidence type="ECO:0000256" key="13">
    <source>
        <dbReference type="SAM" id="MobiDB-lite"/>
    </source>
</evidence>
<dbReference type="AlphaFoldDB" id="A0A7L4JN71"/>
<keyword evidence="8 12" id="KW-0175">Coiled coil</keyword>
<dbReference type="Proteomes" id="UP000519239">
    <property type="component" value="Unassembled WGS sequence"/>
</dbReference>
<dbReference type="Pfam" id="PF00595">
    <property type="entry name" value="PDZ"/>
    <property type="match status" value="1"/>
</dbReference>
<comment type="subcellular location">
    <subcellularLocation>
        <location evidence="1">Cytoplasm</location>
        <location evidence="1">Cytoskeleton</location>
    </subcellularLocation>
    <subcellularLocation>
        <location evidence="11">Synapse</location>
    </subcellularLocation>
</comment>
<dbReference type="GO" id="GO:0014069">
    <property type="term" value="C:postsynaptic density"/>
    <property type="evidence" value="ECO:0007669"/>
    <property type="project" value="TreeGrafter"/>
</dbReference>
<dbReference type="OrthoDB" id="62701at2759"/>
<dbReference type="CDD" id="cd09512">
    <property type="entry name" value="SAM_Neurabin-like"/>
    <property type="match status" value="1"/>
</dbReference>
<dbReference type="GO" id="GO:0051015">
    <property type="term" value="F:actin filament binding"/>
    <property type="evidence" value="ECO:0007669"/>
    <property type="project" value="TreeGrafter"/>
</dbReference>
<dbReference type="GO" id="GO:0007015">
    <property type="term" value="P:actin filament organization"/>
    <property type="evidence" value="ECO:0007669"/>
    <property type="project" value="TreeGrafter"/>
</dbReference>
<keyword evidence="7" id="KW-0770">Synapse</keyword>
<dbReference type="SUPFAM" id="SSF47769">
    <property type="entry name" value="SAM/Pointed domain"/>
    <property type="match status" value="1"/>
</dbReference>
<feature type="non-terminal residue" evidence="16">
    <location>
        <position position="1113"/>
    </location>
</feature>
<evidence type="ECO:0000313" key="16">
    <source>
        <dbReference type="EMBL" id="NXY41622.1"/>
    </source>
</evidence>
<dbReference type="FunFam" id="2.30.42.10:FF:000010">
    <property type="entry name" value="Neurabin-1 isoform 1"/>
    <property type="match status" value="1"/>
</dbReference>
<dbReference type="GO" id="GO:0030425">
    <property type="term" value="C:dendrite"/>
    <property type="evidence" value="ECO:0007669"/>
    <property type="project" value="TreeGrafter"/>
</dbReference>
<gene>
    <name evidence="16" type="primary">Ppp1r9a_2</name>
    <name evidence="16" type="ORF">CEUAER_R02262</name>
</gene>
<dbReference type="PANTHER" id="PTHR16154">
    <property type="entry name" value="NEURABIN"/>
    <property type="match status" value="1"/>
</dbReference>
<dbReference type="PANTHER" id="PTHR16154:SF26">
    <property type="entry name" value="PROTEIN PHOSPHATASE 1 REGULATORY SUBUNIT 9 LIKE"/>
    <property type="match status" value="1"/>
</dbReference>
<dbReference type="Gene3D" id="1.10.150.50">
    <property type="entry name" value="Transcription Factor, Ets-1"/>
    <property type="match status" value="1"/>
</dbReference>
<reference evidence="16 17" key="1">
    <citation type="submission" date="2019-09" db="EMBL/GenBank/DDBJ databases">
        <title>Bird 10,000 Genomes (B10K) Project - Family phase.</title>
        <authorList>
            <person name="Zhang G."/>
        </authorList>
    </citation>
    <scope>NUCLEOTIDE SEQUENCE [LARGE SCALE GENOMIC DNA]</scope>
    <source>
        <strain evidence="16">B10K-CU-031-02</strain>
        <tissue evidence="16">Muscle</tissue>
    </source>
</reference>
<dbReference type="InterPro" id="IPR036034">
    <property type="entry name" value="PDZ_sf"/>
</dbReference>
<accession>A0A7L4JN71</accession>
<evidence type="ECO:0000256" key="10">
    <source>
        <dbReference type="ARBA" id="ARBA00023212"/>
    </source>
</evidence>